<sequence>MPRFSCWLRPALVAVAVLAGGAASAQPMWRPAPEGGSVSLDVLKAFAGRDVVTDERGVVIGDVGPTALNTAHVVSARFPVGFAVTVVADFPTAYFTYDASTSNPGGGAVVGDPQSEFGIGNPYLGAELAARPALTVEAGVRLPLSSHEFSPARFTGIQTSFEAVEMFQDGTFSARLGVRYEPAVSHAIRLRLLAAPVLRTFDSFEQDGPVVQERRATNVEVQYGAQVVGLLDRVELAGGVVGRLDTAGDINHSPVSLTLGASAQGLPVRPGLLIRVPIHDNLFDTDAVVGFSLDVPLR</sequence>
<comment type="caution">
    <text evidence="2">The sequence shown here is derived from an EMBL/GenBank/DDBJ whole genome shotgun (WGS) entry which is preliminary data.</text>
</comment>
<dbReference type="RefSeq" id="WP_311664227.1">
    <property type="nucleotide sequence ID" value="NZ_JAVRHT010000027.1"/>
</dbReference>
<feature type="signal peptide" evidence="1">
    <location>
        <begin position="1"/>
        <end position="25"/>
    </location>
</feature>
<protein>
    <recommendedName>
        <fullName evidence="4">Transporter</fullName>
    </recommendedName>
</protein>
<gene>
    <name evidence="2" type="ORF">RM540_11550</name>
</gene>
<feature type="chain" id="PRO_5046825499" description="Transporter" evidence="1">
    <location>
        <begin position="26"/>
        <end position="298"/>
    </location>
</feature>
<dbReference type="Proteomes" id="UP001267426">
    <property type="component" value="Unassembled WGS sequence"/>
</dbReference>
<proteinExistence type="predicted"/>
<evidence type="ECO:0000256" key="1">
    <source>
        <dbReference type="SAM" id="SignalP"/>
    </source>
</evidence>
<keyword evidence="3" id="KW-1185">Reference proteome</keyword>
<organism evidence="2 3">
    <name type="scientific">Rubrivirga litoralis</name>
    <dbReference type="NCBI Taxonomy" id="3075598"/>
    <lineage>
        <taxon>Bacteria</taxon>
        <taxon>Pseudomonadati</taxon>
        <taxon>Rhodothermota</taxon>
        <taxon>Rhodothermia</taxon>
        <taxon>Rhodothermales</taxon>
        <taxon>Rubricoccaceae</taxon>
        <taxon>Rubrivirga</taxon>
    </lineage>
</organism>
<evidence type="ECO:0000313" key="3">
    <source>
        <dbReference type="Proteomes" id="UP001267426"/>
    </source>
</evidence>
<reference evidence="2 3" key="1">
    <citation type="submission" date="2023-09" db="EMBL/GenBank/DDBJ databases">
        <authorList>
            <person name="Rey-Velasco X."/>
        </authorList>
    </citation>
    <scope>NUCLEOTIDE SEQUENCE [LARGE SCALE GENOMIC DNA]</scope>
    <source>
        <strain evidence="2 3">F394</strain>
    </source>
</reference>
<dbReference type="EMBL" id="JAVRHT010000027">
    <property type="protein sequence ID" value="MDT0632384.1"/>
    <property type="molecule type" value="Genomic_DNA"/>
</dbReference>
<evidence type="ECO:0008006" key="4">
    <source>
        <dbReference type="Google" id="ProtNLM"/>
    </source>
</evidence>
<name>A0ABU3BSW0_9BACT</name>
<accession>A0ABU3BSW0</accession>
<keyword evidence="1" id="KW-0732">Signal</keyword>
<evidence type="ECO:0000313" key="2">
    <source>
        <dbReference type="EMBL" id="MDT0632384.1"/>
    </source>
</evidence>